<gene>
    <name evidence="2" type="ORF">Q7514_25130</name>
</gene>
<feature type="compositionally biased region" description="Basic and acidic residues" evidence="1">
    <location>
        <begin position="27"/>
        <end position="36"/>
    </location>
</feature>
<feature type="region of interest" description="Disordered" evidence="1">
    <location>
        <begin position="1"/>
        <end position="59"/>
    </location>
</feature>
<keyword evidence="3" id="KW-1185">Reference proteome</keyword>
<sequence length="59" mass="6689">MSDPHRRAHENDLTGDNLSQLIDDMEENVKKERDEEGVPGSPTDREKTEQVEPDDQAPS</sequence>
<evidence type="ECO:0000313" key="3">
    <source>
        <dbReference type="Proteomes" id="UP001336020"/>
    </source>
</evidence>
<comment type="caution">
    <text evidence="2">The sequence shown here is derived from an EMBL/GenBank/DDBJ whole genome shotgun (WGS) entry which is preliminary data.</text>
</comment>
<reference evidence="2 3" key="1">
    <citation type="submission" date="2023-07" db="EMBL/GenBank/DDBJ databases">
        <authorList>
            <person name="Girao M."/>
            <person name="Carvalho M.F."/>
        </authorList>
    </citation>
    <scope>NUCLEOTIDE SEQUENCE [LARGE SCALE GENOMIC DNA]</scope>
    <source>
        <strain evidence="2 3">YIM65754</strain>
    </source>
</reference>
<evidence type="ECO:0000256" key="1">
    <source>
        <dbReference type="SAM" id="MobiDB-lite"/>
    </source>
</evidence>
<name>A0ABU7LGX3_9NOCA</name>
<dbReference type="RefSeq" id="WP_330135983.1">
    <property type="nucleotide sequence ID" value="NZ_JAUTXY010000014.1"/>
</dbReference>
<accession>A0ABU7LGX3</accession>
<dbReference type="EMBL" id="JAUTXY010000014">
    <property type="protein sequence ID" value="MEE2060808.1"/>
    <property type="molecule type" value="Genomic_DNA"/>
</dbReference>
<dbReference type="Proteomes" id="UP001336020">
    <property type="component" value="Unassembled WGS sequence"/>
</dbReference>
<organism evidence="2 3">
    <name type="scientific">Rhodococcus artemisiae</name>
    <dbReference type="NCBI Taxonomy" id="714159"/>
    <lineage>
        <taxon>Bacteria</taxon>
        <taxon>Bacillati</taxon>
        <taxon>Actinomycetota</taxon>
        <taxon>Actinomycetes</taxon>
        <taxon>Mycobacteriales</taxon>
        <taxon>Nocardiaceae</taxon>
        <taxon>Rhodococcus</taxon>
    </lineage>
</organism>
<protein>
    <submittedName>
        <fullName evidence="2">Uncharacterized protein</fullName>
    </submittedName>
</protein>
<proteinExistence type="predicted"/>
<evidence type="ECO:0000313" key="2">
    <source>
        <dbReference type="EMBL" id="MEE2060808.1"/>
    </source>
</evidence>